<dbReference type="PRINTS" id="PR00625">
    <property type="entry name" value="JDOMAIN"/>
</dbReference>
<feature type="compositionally biased region" description="Polar residues" evidence="1">
    <location>
        <begin position="269"/>
        <end position="288"/>
    </location>
</feature>
<proteinExistence type="predicted"/>
<name>A0ABQ5SLF2_9CHLO</name>
<evidence type="ECO:0000313" key="3">
    <source>
        <dbReference type="EMBL" id="GLI70619.1"/>
    </source>
</evidence>
<dbReference type="PROSITE" id="PS50076">
    <property type="entry name" value="DNAJ_2"/>
    <property type="match status" value="1"/>
</dbReference>
<reference evidence="3 4" key="1">
    <citation type="journal article" date="2023" name="IScience">
        <title>Expanded male sex-determining region conserved during the evolution of homothallism in the green alga Volvox.</title>
        <authorList>
            <person name="Yamamoto K."/>
            <person name="Matsuzaki R."/>
            <person name="Mahakham W."/>
            <person name="Heman W."/>
            <person name="Sekimoto H."/>
            <person name="Kawachi M."/>
            <person name="Minakuchi Y."/>
            <person name="Toyoda A."/>
            <person name="Nozaki H."/>
        </authorList>
    </citation>
    <scope>NUCLEOTIDE SEQUENCE [LARGE SCALE GENOMIC DNA]</scope>
    <source>
        <strain evidence="3 4">NIES-4468</strain>
    </source>
</reference>
<dbReference type="PANTHER" id="PTHR43908">
    <property type="entry name" value="AT29763P-RELATED"/>
    <property type="match status" value="1"/>
</dbReference>
<comment type="caution">
    <text evidence="3">The sequence shown here is derived from an EMBL/GenBank/DDBJ whole genome shotgun (WGS) entry which is preliminary data.</text>
</comment>
<feature type="compositionally biased region" description="Low complexity" evidence="1">
    <location>
        <begin position="728"/>
        <end position="750"/>
    </location>
</feature>
<dbReference type="SUPFAM" id="SSF46565">
    <property type="entry name" value="Chaperone J-domain"/>
    <property type="match status" value="1"/>
</dbReference>
<feature type="compositionally biased region" description="Low complexity" evidence="1">
    <location>
        <begin position="242"/>
        <end position="254"/>
    </location>
</feature>
<dbReference type="Proteomes" id="UP001165090">
    <property type="component" value="Unassembled WGS sequence"/>
</dbReference>
<dbReference type="Pfam" id="PF00226">
    <property type="entry name" value="DnaJ"/>
    <property type="match status" value="1"/>
</dbReference>
<feature type="compositionally biased region" description="Polar residues" evidence="1">
    <location>
        <begin position="322"/>
        <end position="337"/>
    </location>
</feature>
<dbReference type="SMART" id="SM00271">
    <property type="entry name" value="DnaJ"/>
    <property type="match status" value="1"/>
</dbReference>
<dbReference type="Gene3D" id="1.10.287.110">
    <property type="entry name" value="DnaJ domain"/>
    <property type="match status" value="1"/>
</dbReference>
<feature type="region of interest" description="Disordered" evidence="1">
    <location>
        <begin position="313"/>
        <end position="337"/>
    </location>
</feature>
<feature type="compositionally biased region" description="Polar residues" evidence="1">
    <location>
        <begin position="453"/>
        <end position="464"/>
    </location>
</feature>
<feature type="compositionally biased region" description="Low complexity" evidence="1">
    <location>
        <begin position="651"/>
        <end position="662"/>
    </location>
</feature>
<dbReference type="InterPro" id="IPR051100">
    <property type="entry name" value="DnaJ_subfamily_B/C"/>
</dbReference>
<feature type="compositionally biased region" description="Pro residues" evidence="1">
    <location>
        <begin position="607"/>
        <end position="616"/>
    </location>
</feature>
<dbReference type="InterPro" id="IPR001623">
    <property type="entry name" value="DnaJ_domain"/>
</dbReference>
<dbReference type="PROSITE" id="PS00636">
    <property type="entry name" value="DNAJ_1"/>
    <property type="match status" value="1"/>
</dbReference>
<feature type="domain" description="J" evidence="2">
    <location>
        <begin position="48"/>
        <end position="112"/>
    </location>
</feature>
<feature type="region of interest" description="Disordered" evidence="1">
    <location>
        <begin position="124"/>
        <end position="297"/>
    </location>
</feature>
<evidence type="ECO:0000256" key="1">
    <source>
        <dbReference type="SAM" id="MobiDB-lite"/>
    </source>
</evidence>
<dbReference type="InterPro" id="IPR036869">
    <property type="entry name" value="J_dom_sf"/>
</dbReference>
<dbReference type="InterPro" id="IPR018253">
    <property type="entry name" value="DnaJ_domain_CS"/>
</dbReference>
<keyword evidence="4" id="KW-1185">Reference proteome</keyword>
<evidence type="ECO:0000313" key="4">
    <source>
        <dbReference type="Proteomes" id="UP001165090"/>
    </source>
</evidence>
<feature type="compositionally biased region" description="Polar residues" evidence="1">
    <location>
        <begin position="165"/>
        <end position="186"/>
    </location>
</feature>
<dbReference type="CDD" id="cd06257">
    <property type="entry name" value="DnaJ"/>
    <property type="match status" value="1"/>
</dbReference>
<protein>
    <recommendedName>
        <fullName evidence="2">J domain-containing protein</fullName>
    </recommendedName>
</protein>
<sequence>MRLGMWSLPRATTSAKPCRAAQRARRTYQTIITTSATSIVNASITRRTHYQVLGVQTTASLDDIRTAFRRLAKSLHPDHNKLPGAREKFQEVKEAYDVLADISARADYDRELRVQAMAAAAAAAQTASGGRRASTTNVRRNRHTGPAKSQAATRPASGDDFDVFTATSASPRARSCSGSRCSPNGSGNDGYRSIFSEPQRATSSGGNNSNNYRSVFNGSSATAPVASSPPLPPRMAATPQEAAARSRSSQAGAATPGSGYKSIFDSGTPPRSASSGRTSGNAGSSNPCIFNGRAISPNLGTRKQTANYAAPAPATAAPYGSRTLSTPSSLANSSNGSRIGINAGNGTGGASEASNTAAASAASAAPSGQPAVPHAVADTLMSKPSFAPGAPGVGAAAISSLGGNSQQAAMGPASTSYTPYTVSPSIPGVSNPNPASGAATTNPAPNIVHSTAADVTSSPSGSTPHRSKGAAAGSGGPTSPAAAAAASIGTSIGDVASRLAAMTAVAAAGTPRSGSGGSGRGDYVSVFTAAAAATTQINASVASAPVARSSSPGPMINGGAVTDGTALLDAEAASTASFQVVVMPKVVLDKSGGRNSGVESASQPPLAASPPQPLPSPLVQQPQREPRAAATEAQLGVDDVPRHSRSQLTDATAASGAAATSSSALATEAEAVARLAAAMAAAAEAKAAAAAAEAMAAEAAAVAARAKAAAIAAEAQLSAVVVASAAGSALPPNLSPTTTETSTSGTVPTTADDDRPQGSEGTALPERPNRACINEVVPQVQGFVRQVGAFFAP</sequence>
<feature type="compositionally biased region" description="Low complexity" evidence="1">
    <location>
        <begin position="124"/>
        <end position="134"/>
    </location>
</feature>
<dbReference type="EMBL" id="BSDZ01000094">
    <property type="protein sequence ID" value="GLI70619.1"/>
    <property type="molecule type" value="Genomic_DNA"/>
</dbReference>
<feature type="region of interest" description="Disordered" evidence="1">
    <location>
        <begin position="451"/>
        <end position="482"/>
    </location>
</feature>
<feature type="region of interest" description="Disordered" evidence="1">
    <location>
        <begin position="728"/>
        <end position="770"/>
    </location>
</feature>
<gene>
    <name evidence="3" type="ORF">VaNZ11_015552</name>
</gene>
<evidence type="ECO:0000259" key="2">
    <source>
        <dbReference type="PROSITE" id="PS50076"/>
    </source>
</evidence>
<feature type="region of interest" description="Disordered" evidence="1">
    <location>
        <begin position="591"/>
        <end position="662"/>
    </location>
</feature>
<accession>A0ABQ5SLF2</accession>
<organism evidence="3 4">
    <name type="scientific">Volvox africanus</name>
    <dbReference type="NCBI Taxonomy" id="51714"/>
    <lineage>
        <taxon>Eukaryota</taxon>
        <taxon>Viridiplantae</taxon>
        <taxon>Chlorophyta</taxon>
        <taxon>core chlorophytes</taxon>
        <taxon>Chlorophyceae</taxon>
        <taxon>CS clade</taxon>
        <taxon>Chlamydomonadales</taxon>
        <taxon>Volvocaceae</taxon>
        <taxon>Volvox</taxon>
    </lineage>
</organism>